<dbReference type="RefSeq" id="WP_407882411.1">
    <property type="nucleotide sequence ID" value="NZ_BQXO01000001.1"/>
</dbReference>
<evidence type="ECO:0000313" key="1">
    <source>
        <dbReference type="EMBL" id="GKT05156.1"/>
    </source>
</evidence>
<comment type="caution">
    <text evidence="1">The sequence shown here is derived from an EMBL/GenBank/DDBJ whole genome shotgun (WGS) entry which is preliminary data.</text>
</comment>
<dbReference type="Pfam" id="PF05014">
    <property type="entry name" value="Nuc_deoxyrib_tr"/>
    <property type="match status" value="1"/>
</dbReference>
<dbReference type="Proteomes" id="UP001628078">
    <property type="component" value="Unassembled WGS sequence"/>
</dbReference>
<dbReference type="InterPro" id="IPR051239">
    <property type="entry name" value="2'-dNMP_N-hydrolase"/>
</dbReference>
<proteinExistence type="predicted"/>
<sequence>MKSIYLASPFFDEEQIDRVKRVEQALADNKTVGDVFSPRLSQFPDLTFGSEEWQTTAYQHDLNHLNAADMVVAVADFTDDSVDSGTAFEIGYAVAQGKPVVLLHEKSGLVNLMLIQGATTYTTDAMAIKTLDFNDLPHTSYTGDIQ</sequence>
<reference evidence="1 2" key="1">
    <citation type="submission" date="2022-03" db="EMBL/GenBank/DDBJ databases">
        <title>Draft genome sequence of Furfurilactobacillus curtus JCM 31185.</title>
        <authorList>
            <person name="Suzuki S."/>
            <person name="Endo A."/>
            <person name="Kajikawa A."/>
        </authorList>
    </citation>
    <scope>NUCLEOTIDE SEQUENCE [LARGE SCALE GENOMIC DNA]</scope>
    <source>
        <strain evidence="1 2">JCM 31185</strain>
    </source>
</reference>
<dbReference type="PANTHER" id="PTHR15364">
    <property type="entry name" value="2'-DEOXYNUCLEOSIDE 5'-PHOSPHATE N-HYDROLASE 1"/>
    <property type="match status" value="1"/>
</dbReference>
<dbReference type="EMBL" id="BQXO01000001">
    <property type="protein sequence ID" value="GKT05156.1"/>
    <property type="molecule type" value="Genomic_DNA"/>
</dbReference>
<evidence type="ECO:0000313" key="2">
    <source>
        <dbReference type="Proteomes" id="UP001628078"/>
    </source>
</evidence>
<dbReference type="Gene3D" id="3.40.50.450">
    <property type="match status" value="1"/>
</dbReference>
<accession>A0ABQ5JPX7</accession>
<protein>
    <submittedName>
        <fullName evidence="1">Nucleoside deoxyribosyltransferase</fullName>
    </submittedName>
</protein>
<gene>
    <name evidence="1" type="primary">ntd</name>
    <name evidence="1" type="ORF">JCM31185_04450</name>
</gene>
<keyword evidence="2" id="KW-1185">Reference proteome</keyword>
<dbReference type="InterPro" id="IPR007710">
    <property type="entry name" value="Nucleoside_deoxyribTrfase"/>
</dbReference>
<organism evidence="1 2">
    <name type="scientific">Furfurilactobacillus curtus</name>
    <dbReference type="NCBI Taxonomy" id="1746200"/>
    <lineage>
        <taxon>Bacteria</taxon>
        <taxon>Bacillati</taxon>
        <taxon>Bacillota</taxon>
        <taxon>Bacilli</taxon>
        <taxon>Lactobacillales</taxon>
        <taxon>Lactobacillaceae</taxon>
        <taxon>Furfurilactobacillus</taxon>
    </lineage>
</organism>
<dbReference type="SUPFAM" id="SSF52309">
    <property type="entry name" value="N-(deoxy)ribosyltransferase-like"/>
    <property type="match status" value="1"/>
</dbReference>
<name>A0ABQ5JPX7_9LACO</name>
<dbReference type="PANTHER" id="PTHR15364:SF0">
    <property type="entry name" value="2'-DEOXYNUCLEOSIDE 5'-PHOSPHATE N-HYDROLASE 1"/>
    <property type="match status" value="1"/>
</dbReference>